<proteinExistence type="predicted"/>
<dbReference type="EMBL" id="SSHM01000001">
    <property type="protein sequence ID" value="THC80308.1"/>
    <property type="molecule type" value="Genomic_DNA"/>
</dbReference>
<dbReference type="InterPro" id="IPR027417">
    <property type="entry name" value="P-loop_NTPase"/>
</dbReference>
<evidence type="ECO:0000256" key="2">
    <source>
        <dbReference type="ARBA" id="ARBA00022801"/>
    </source>
</evidence>
<evidence type="ECO:0000256" key="5">
    <source>
        <dbReference type="ARBA" id="ARBA00023125"/>
    </source>
</evidence>
<dbReference type="Gene3D" id="3.40.50.300">
    <property type="entry name" value="P-loop containing nucleotide triphosphate hydrolases"/>
    <property type="match status" value="2"/>
</dbReference>
<dbReference type="GO" id="GO:0043590">
    <property type="term" value="C:bacterial nucleoid"/>
    <property type="evidence" value="ECO:0007669"/>
    <property type="project" value="TreeGrafter"/>
</dbReference>
<dbReference type="Proteomes" id="UP000552935">
    <property type="component" value="Unassembled WGS sequence"/>
</dbReference>
<dbReference type="GO" id="GO:0005524">
    <property type="term" value="F:ATP binding"/>
    <property type="evidence" value="ECO:0007669"/>
    <property type="project" value="UniProtKB-KW"/>
</dbReference>
<keyword evidence="2" id="KW-0378">Hydrolase</keyword>
<reference evidence="9 11" key="1">
    <citation type="submission" date="2017-12" db="EMBL/GenBank/DDBJ databases">
        <title>Phylogenetic diversity of female urinary microbiome.</title>
        <authorList>
            <person name="Thomas-White K."/>
            <person name="Wolfe A.J."/>
        </authorList>
    </citation>
    <scope>NUCLEOTIDE SEQUENCE [LARGE SCALE GENOMIC DNA]</scope>
    <source>
        <strain evidence="9 11">UMB0004</strain>
    </source>
</reference>
<feature type="domain" description="Helicase C-terminal" evidence="7">
    <location>
        <begin position="219"/>
        <end position="363"/>
    </location>
</feature>
<dbReference type="PROSITE" id="PS00690">
    <property type="entry name" value="DEAH_ATP_HELICASE"/>
    <property type="match status" value="1"/>
</dbReference>
<dbReference type="SMART" id="SM00487">
    <property type="entry name" value="DEXDc"/>
    <property type="match status" value="1"/>
</dbReference>
<evidence type="ECO:0000256" key="1">
    <source>
        <dbReference type="ARBA" id="ARBA00022741"/>
    </source>
</evidence>
<dbReference type="EMBL" id="PKJX01000001">
    <property type="protein sequence ID" value="PLA58411.1"/>
    <property type="molecule type" value="Genomic_DNA"/>
</dbReference>
<dbReference type="PANTHER" id="PTHR13710">
    <property type="entry name" value="DNA HELICASE RECQ FAMILY MEMBER"/>
    <property type="match status" value="1"/>
</dbReference>
<evidence type="ECO:0000256" key="4">
    <source>
        <dbReference type="ARBA" id="ARBA00022840"/>
    </source>
</evidence>
<evidence type="ECO:0000313" key="8">
    <source>
        <dbReference type="EMBL" id="NZA04460.1"/>
    </source>
</evidence>
<feature type="domain" description="Helicase ATP-binding" evidence="6">
    <location>
        <begin position="25"/>
        <end position="192"/>
    </location>
</feature>
<dbReference type="Pfam" id="PF00270">
    <property type="entry name" value="DEAD"/>
    <property type="match status" value="1"/>
</dbReference>
<dbReference type="GO" id="GO:0016787">
    <property type="term" value="F:hydrolase activity"/>
    <property type="evidence" value="ECO:0007669"/>
    <property type="project" value="UniProtKB-KW"/>
</dbReference>
<dbReference type="Proteomes" id="UP000307517">
    <property type="component" value="Unassembled WGS sequence"/>
</dbReference>
<evidence type="ECO:0000313" key="13">
    <source>
        <dbReference type="Proteomes" id="UP000552935"/>
    </source>
</evidence>
<evidence type="ECO:0000313" key="12">
    <source>
        <dbReference type="Proteomes" id="UP000307517"/>
    </source>
</evidence>
<dbReference type="NCBIfam" id="TIGR00614">
    <property type="entry name" value="recQ_fam"/>
    <property type="match status" value="1"/>
</dbReference>
<dbReference type="GO" id="GO:0030894">
    <property type="term" value="C:replisome"/>
    <property type="evidence" value="ECO:0007669"/>
    <property type="project" value="TreeGrafter"/>
</dbReference>
<evidence type="ECO:0000313" key="11">
    <source>
        <dbReference type="Proteomes" id="UP000234212"/>
    </source>
</evidence>
<dbReference type="GO" id="GO:0043138">
    <property type="term" value="F:3'-5' DNA helicase activity"/>
    <property type="evidence" value="ECO:0007669"/>
    <property type="project" value="TreeGrafter"/>
</dbReference>
<dbReference type="RefSeq" id="WP_005689276.1">
    <property type="nucleotide sequence ID" value="NZ_CABFNI010000022.1"/>
</dbReference>
<dbReference type="GO" id="GO:0006310">
    <property type="term" value="P:DNA recombination"/>
    <property type="evidence" value="ECO:0007669"/>
    <property type="project" value="InterPro"/>
</dbReference>
<evidence type="ECO:0000256" key="3">
    <source>
        <dbReference type="ARBA" id="ARBA00022806"/>
    </source>
</evidence>
<evidence type="ECO:0000259" key="6">
    <source>
        <dbReference type="PROSITE" id="PS51192"/>
    </source>
</evidence>
<dbReference type="GeneID" id="69831866"/>
<dbReference type="SUPFAM" id="SSF52540">
    <property type="entry name" value="P-loop containing nucleoside triphosphate hydrolases"/>
    <property type="match status" value="1"/>
</dbReference>
<dbReference type="EMBL" id="JACCKI010000002">
    <property type="protein sequence ID" value="NZA04460.1"/>
    <property type="molecule type" value="Genomic_DNA"/>
</dbReference>
<dbReference type="AlphaFoldDB" id="A0A249DD28"/>
<dbReference type="Pfam" id="PF00271">
    <property type="entry name" value="Helicase_C"/>
    <property type="match status" value="1"/>
</dbReference>
<dbReference type="PANTHER" id="PTHR13710:SF84">
    <property type="entry name" value="ATP-DEPENDENT DNA HELICASE RECS-RELATED"/>
    <property type="match status" value="1"/>
</dbReference>
<evidence type="ECO:0000259" key="7">
    <source>
        <dbReference type="PROSITE" id="PS51194"/>
    </source>
</evidence>
<dbReference type="GO" id="GO:0005737">
    <property type="term" value="C:cytoplasm"/>
    <property type="evidence" value="ECO:0007669"/>
    <property type="project" value="TreeGrafter"/>
</dbReference>
<dbReference type="InterPro" id="IPR011545">
    <property type="entry name" value="DEAD/DEAH_box_helicase_dom"/>
</dbReference>
<dbReference type="InterPro" id="IPR014001">
    <property type="entry name" value="Helicase_ATP-bd"/>
</dbReference>
<name>A0A249DD28_LACRH</name>
<gene>
    <name evidence="9" type="ORF">CYJ91_02360</name>
    <name evidence="10" type="ORF">E6L36_07795</name>
    <name evidence="8" type="ORF">H0N82_04885</name>
</gene>
<evidence type="ECO:0000313" key="10">
    <source>
        <dbReference type="EMBL" id="THC80308.1"/>
    </source>
</evidence>
<comment type="caution">
    <text evidence="8">The sequence shown here is derived from an EMBL/GenBank/DDBJ whole genome shotgun (WGS) entry which is preliminary data.</text>
</comment>
<dbReference type="GO" id="GO:0006281">
    <property type="term" value="P:DNA repair"/>
    <property type="evidence" value="ECO:0007669"/>
    <property type="project" value="TreeGrafter"/>
</dbReference>
<reference evidence="10 12" key="2">
    <citation type="submission" date="2019-04" db="EMBL/GenBank/DDBJ databases">
        <title>Genome Announcement to Ensure Probiotic Safety of Lactobacillus rhamnosus UBLR-58.</title>
        <authorList>
            <person name="Sulthana A."/>
            <person name="Lakshmi S.G."/>
            <person name="Madempudi R.S."/>
        </authorList>
    </citation>
    <scope>NUCLEOTIDE SEQUENCE [LARGE SCALE GENOMIC DNA]</scope>
    <source>
        <strain evidence="10 12">UBLR-58</strain>
    </source>
</reference>
<accession>A0A249DD28</accession>
<dbReference type="InterPro" id="IPR002464">
    <property type="entry name" value="DNA/RNA_helicase_DEAH_CS"/>
</dbReference>
<reference evidence="8 13" key="3">
    <citation type="submission" date="2020-07" db="EMBL/GenBank/DDBJ databases">
        <title>Organ Donor 1.</title>
        <authorList>
            <person name="Marsh A.J."/>
            <person name="Azcarate-Peril M.A."/>
        </authorList>
    </citation>
    <scope>NUCLEOTIDE SEQUENCE [LARGE SCALE GENOMIC DNA]</scope>
    <source>
        <strain evidence="8 13">AMC0712</strain>
    </source>
</reference>
<keyword evidence="4" id="KW-0067">ATP-binding</keyword>
<keyword evidence="1" id="KW-0547">Nucleotide-binding</keyword>
<dbReference type="SMART" id="SM00490">
    <property type="entry name" value="HELICc"/>
    <property type="match status" value="1"/>
</dbReference>
<dbReference type="Proteomes" id="UP000234212">
    <property type="component" value="Unassembled WGS sequence"/>
</dbReference>
<dbReference type="InterPro" id="IPR004589">
    <property type="entry name" value="DNA_helicase_ATP-dep_RecQ"/>
</dbReference>
<keyword evidence="3 8" id="KW-0347">Helicase</keyword>
<evidence type="ECO:0000313" key="9">
    <source>
        <dbReference type="EMBL" id="PLA58411.1"/>
    </source>
</evidence>
<protein>
    <submittedName>
        <fullName evidence="8">ATP-dependent DNA helicase RecQ</fullName>
    </submittedName>
</protein>
<dbReference type="CDD" id="cd17920">
    <property type="entry name" value="DEXHc_RecQ"/>
    <property type="match status" value="1"/>
</dbReference>
<organism evidence="8 13">
    <name type="scientific">Lacticaseibacillus rhamnosus</name>
    <name type="common">Lactobacillus rhamnosus</name>
    <dbReference type="NCBI Taxonomy" id="47715"/>
    <lineage>
        <taxon>Bacteria</taxon>
        <taxon>Bacillati</taxon>
        <taxon>Bacillota</taxon>
        <taxon>Bacilli</taxon>
        <taxon>Lactobacillales</taxon>
        <taxon>Lactobacillaceae</taxon>
        <taxon>Lacticaseibacillus</taxon>
    </lineage>
</organism>
<dbReference type="InterPro" id="IPR001650">
    <property type="entry name" value="Helicase_C-like"/>
</dbReference>
<dbReference type="PROSITE" id="PS51192">
    <property type="entry name" value="HELICASE_ATP_BIND_1"/>
    <property type="match status" value="1"/>
</dbReference>
<dbReference type="PROSITE" id="PS51194">
    <property type="entry name" value="HELICASE_CTER"/>
    <property type="match status" value="1"/>
</dbReference>
<dbReference type="GO" id="GO:0003677">
    <property type="term" value="F:DNA binding"/>
    <property type="evidence" value="ECO:0007669"/>
    <property type="project" value="UniProtKB-KW"/>
</dbReference>
<keyword evidence="5" id="KW-0238">DNA-binding</keyword>
<dbReference type="GO" id="GO:0009378">
    <property type="term" value="F:four-way junction helicase activity"/>
    <property type="evidence" value="ECO:0007669"/>
    <property type="project" value="TreeGrafter"/>
</dbReference>
<sequence>MSQLETALAQHFGFKQFRPGQKAIIESVLSGRDTLGILPTGSGKSLCYQLPTLINHKPTLIVEPLIALMHDQVGRLQAAGEKRVLALSGQIAPPQFAQILAYLNVYRYLFISPEMLQRTDVMSALKQLDLGLLVIDEAHCISQWGPDFRPAYLQLGRVRAQLHVDAVLALTATAPNQVRSDILKQLAMQNPNTIADSVDRPNIFLGVEMCQNEQEKHQRLDQLLQANVGPTIIYCATRAAAENLATVLKNAGLKAAFYHAGLDSHQRDLIQRQFQFDQLQVICATSAFGMGIDKANVRLVVHLYVPESLEAYYQAIGRAGRDGAASLAAMIVTQDDLNRSRGLAGMLPDQTMIQTVFAHPDIYRDFDDPQINLIEAYIAAGFSLAQTQQQLQHRLAEKQTSFMAMAAFVNESGCRRAWLLKHFDSPSISHHAFCCGPVTAEVLEKLETANVSAQLPPKHWQAVFRQIFR</sequence>